<dbReference type="InterPro" id="IPR051955">
    <property type="entry name" value="PME_Inhibitor"/>
</dbReference>
<gene>
    <name evidence="5" type="ORF">V6N12_019333</name>
</gene>
<sequence>MAFTSHSSPAALFVLFLFTTHLNNYLSARKILSSEFHTDTDFIRTSCNATTYPDLCFATFSSYASEIQANPKMLATKSLTLALNTTLSASQTLTDLCKTQGLKPNEAAALHDCVEEISDSADEFTRSISEMEEIQGKSFAFRMSDVETWVSAALTDEDTCMDGFSENAMDEDIKAAVTTAIEKVAQMTSISLSFVNQYAGSK</sequence>
<dbReference type="Proteomes" id="UP001472677">
    <property type="component" value="Unassembled WGS sequence"/>
</dbReference>
<evidence type="ECO:0000259" key="4">
    <source>
        <dbReference type="SMART" id="SM00856"/>
    </source>
</evidence>
<proteinExistence type="inferred from homology"/>
<name>A0ABR2AQQ3_9ROSI</name>
<dbReference type="EMBL" id="JBBPBM010000377">
    <property type="protein sequence ID" value="KAK8496217.1"/>
    <property type="molecule type" value="Genomic_DNA"/>
</dbReference>
<evidence type="ECO:0000313" key="5">
    <source>
        <dbReference type="EMBL" id="KAK8496217.1"/>
    </source>
</evidence>
<comment type="caution">
    <text evidence="5">The sequence shown here is derived from an EMBL/GenBank/DDBJ whole genome shotgun (WGS) entry which is preliminary data.</text>
</comment>
<dbReference type="SUPFAM" id="SSF101148">
    <property type="entry name" value="Plant invertase/pectin methylesterase inhibitor"/>
    <property type="match status" value="1"/>
</dbReference>
<evidence type="ECO:0000256" key="3">
    <source>
        <dbReference type="SAM" id="SignalP"/>
    </source>
</evidence>
<dbReference type="SMART" id="SM00856">
    <property type="entry name" value="PMEI"/>
    <property type="match status" value="1"/>
</dbReference>
<evidence type="ECO:0000256" key="1">
    <source>
        <dbReference type="ARBA" id="ARBA00022729"/>
    </source>
</evidence>
<comment type="similarity">
    <text evidence="2">Belongs to the PMEI family.</text>
</comment>
<keyword evidence="1 3" id="KW-0732">Signal</keyword>
<dbReference type="InterPro" id="IPR006501">
    <property type="entry name" value="Pectinesterase_inhib_dom"/>
</dbReference>
<dbReference type="Pfam" id="PF04043">
    <property type="entry name" value="PMEI"/>
    <property type="match status" value="1"/>
</dbReference>
<dbReference type="InterPro" id="IPR035513">
    <property type="entry name" value="Invertase/methylesterase_inhib"/>
</dbReference>
<evidence type="ECO:0000313" key="6">
    <source>
        <dbReference type="Proteomes" id="UP001472677"/>
    </source>
</evidence>
<organism evidence="5 6">
    <name type="scientific">Hibiscus sabdariffa</name>
    <name type="common">roselle</name>
    <dbReference type="NCBI Taxonomy" id="183260"/>
    <lineage>
        <taxon>Eukaryota</taxon>
        <taxon>Viridiplantae</taxon>
        <taxon>Streptophyta</taxon>
        <taxon>Embryophyta</taxon>
        <taxon>Tracheophyta</taxon>
        <taxon>Spermatophyta</taxon>
        <taxon>Magnoliopsida</taxon>
        <taxon>eudicotyledons</taxon>
        <taxon>Gunneridae</taxon>
        <taxon>Pentapetalae</taxon>
        <taxon>rosids</taxon>
        <taxon>malvids</taxon>
        <taxon>Malvales</taxon>
        <taxon>Malvaceae</taxon>
        <taxon>Malvoideae</taxon>
        <taxon>Hibiscus</taxon>
    </lineage>
</organism>
<dbReference type="NCBIfam" id="TIGR01614">
    <property type="entry name" value="PME_inhib"/>
    <property type="match status" value="1"/>
</dbReference>
<dbReference type="CDD" id="cd15798">
    <property type="entry name" value="PMEI-like_3"/>
    <property type="match status" value="1"/>
</dbReference>
<dbReference type="Gene3D" id="1.20.140.40">
    <property type="entry name" value="Invertase/pectin methylesterase inhibitor family protein"/>
    <property type="match status" value="1"/>
</dbReference>
<dbReference type="PANTHER" id="PTHR31080">
    <property type="entry name" value="PECTINESTERASE INHIBITOR-LIKE"/>
    <property type="match status" value="1"/>
</dbReference>
<reference evidence="5 6" key="1">
    <citation type="journal article" date="2024" name="G3 (Bethesda)">
        <title>Genome assembly of Hibiscus sabdariffa L. provides insights into metabolisms of medicinal natural products.</title>
        <authorList>
            <person name="Kim T."/>
        </authorList>
    </citation>
    <scope>NUCLEOTIDE SEQUENCE [LARGE SCALE GENOMIC DNA]</scope>
    <source>
        <strain evidence="5">TK-2024</strain>
        <tissue evidence="5">Old leaves</tissue>
    </source>
</reference>
<feature type="domain" description="Pectinesterase inhibitor" evidence="4">
    <location>
        <begin position="38"/>
        <end position="194"/>
    </location>
</feature>
<accession>A0ABR2AQQ3</accession>
<keyword evidence="6" id="KW-1185">Reference proteome</keyword>
<feature type="signal peptide" evidence="3">
    <location>
        <begin position="1"/>
        <end position="28"/>
    </location>
</feature>
<protein>
    <recommendedName>
        <fullName evidence="4">Pectinesterase inhibitor domain-containing protein</fullName>
    </recommendedName>
</protein>
<feature type="chain" id="PRO_5046262628" description="Pectinesterase inhibitor domain-containing protein" evidence="3">
    <location>
        <begin position="29"/>
        <end position="202"/>
    </location>
</feature>
<evidence type="ECO:0000256" key="2">
    <source>
        <dbReference type="ARBA" id="ARBA00038471"/>
    </source>
</evidence>
<dbReference type="PANTHER" id="PTHR31080:SF96">
    <property type="entry name" value="21 KDA PROTEIN-LIKE"/>
    <property type="match status" value="1"/>
</dbReference>